<keyword evidence="1" id="KW-1133">Transmembrane helix</keyword>
<evidence type="ECO:0000313" key="2">
    <source>
        <dbReference type="EMBL" id="TGY74106.1"/>
    </source>
</evidence>
<reference evidence="2 3" key="1">
    <citation type="submission" date="2019-04" db="EMBL/GenBank/DDBJ databases">
        <title>Microbes associate with the intestines of laboratory mice.</title>
        <authorList>
            <person name="Navarre W."/>
            <person name="Wong E."/>
            <person name="Huang K."/>
            <person name="Tropini C."/>
            <person name="Ng K."/>
            <person name="Yu B."/>
        </authorList>
    </citation>
    <scope>NUCLEOTIDE SEQUENCE [LARGE SCALE GENOMIC DNA]</scope>
    <source>
        <strain evidence="2 3">NM06_A21</strain>
    </source>
</reference>
<dbReference type="Proteomes" id="UP000306630">
    <property type="component" value="Unassembled WGS sequence"/>
</dbReference>
<keyword evidence="1" id="KW-0812">Transmembrane</keyword>
<accession>A0A4S2FXJ0</accession>
<dbReference type="RefSeq" id="WP_135993226.1">
    <property type="nucleotide sequence ID" value="NZ_SRYD01000025.1"/>
</dbReference>
<comment type="caution">
    <text evidence="2">The sequence shown here is derived from an EMBL/GenBank/DDBJ whole genome shotgun (WGS) entry which is preliminary data.</text>
</comment>
<organism evidence="2 3">
    <name type="scientific">Muribaculum intestinale</name>
    <dbReference type="NCBI Taxonomy" id="1796646"/>
    <lineage>
        <taxon>Bacteria</taxon>
        <taxon>Pseudomonadati</taxon>
        <taxon>Bacteroidota</taxon>
        <taxon>Bacteroidia</taxon>
        <taxon>Bacteroidales</taxon>
        <taxon>Muribaculaceae</taxon>
        <taxon>Muribaculum</taxon>
    </lineage>
</organism>
<gene>
    <name evidence="2" type="ORF">E5333_07470</name>
</gene>
<evidence type="ECO:0000256" key="1">
    <source>
        <dbReference type="SAM" id="Phobius"/>
    </source>
</evidence>
<proteinExistence type="predicted"/>
<name>A0A4S2FXJ0_9BACT</name>
<protein>
    <submittedName>
        <fullName evidence="2">Uncharacterized protein</fullName>
    </submittedName>
</protein>
<dbReference type="AlphaFoldDB" id="A0A4S2FXJ0"/>
<evidence type="ECO:0000313" key="3">
    <source>
        <dbReference type="Proteomes" id="UP000306630"/>
    </source>
</evidence>
<sequence length="61" mass="7141">MKKKYRRAVYFTLISVICLIFSPILLMGAMGVIAGWVCEKWLTPIVEWLKTKLIVYDYDPD</sequence>
<keyword evidence="1" id="KW-0472">Membrane</keyword>
<feature type="transmembrane region" description="Helical" evidence="1">
    <location>
        <begin position="9"/>
        <end position="37"/>
    </location>
</feature>
<dbReference type="EMBL" id="SRYD01000025">
    <property type="protein sequence ID" value="TGY74106.1"/>
    <property type="molecule type" value="Genomic_DNA"/>
</dbReference>